<dbReference type="InterPro" id="IPR001347">
    <property type="entry name" value="SIS_dom"/>
</dbReference>
<dbReference type="Pfam" id="PF01380">
    <property type="entry name" value="SIS"/>
    <property type="match status" value="1"/>
</dbReference>
<keyword evidence="1" id="KW-0805">Transcription regulation</keyword>
<protein>
    <submittedName>
        <fullName evidence="7">MurR/RpiR family transcriptional regulator</fullName>
    </submittedName>
</protein>
<evidence type="ECO:0000313" key="8">
    <source>
        <dbReference type="Proteomes" id="UP000481947"/>
    </source>
</evidence>
<evidence type="ECO:0000256" key="1">
    <source>
        <dbReference type="ARBA" id="ARBA00023015"/>
    </source>
</evidence>
<gene>
    <name evidence="7" type="ORF">F5985_11920</name>
</gene>
<proteinExistence type="predicted"/>
<dbReference type="PANTHER" id="PTHR30514">
    <property type="entry name" value="GLUCOKINASE"/>
    <property type="match status" value="1"/>
</dbReference>
<keyword evidence="2" id="KW-0238">DNA-binding</keyword>
<dbReference type="CDD" id="cd05013">
    <property type="entry name" value="SIS_RpiR"/>
    <property type="match status" value="1"/>
</dbReference>
<sequence length="290" mass="31811">MAATTDSNNSVDQFIARITAQYEQLSKQLKVIAKYVEQHRDHIGLEGIQQVAAQCQVQPSAVVRFAKHFGFSGFSEMQAIFRAGLTRQLAPSRNYRTRIRDVIDSGSGSLSSVEIAREFLAGSQAGMHELDANLDEQAFKQAVDMLRETDCIWIAASRRSFPVAVYLDYALQHTDKRVGLMSGLGSMHLGQMRSVRPGDVMIAISFAPYAEETRAAVDLAVERGARLIAITDSRMSPLVKMAEAALLVQDNSTFGFRALTSTMGLAQSLFIALAYALELPYRPTSPKVGS</sequence>
<keyword evidence="4" id="KW-0804">Transcription</keyword>
<evidence type="ECO:0000256" key="4">
    <source>
        <dbReference type="ARBA" id="ARBA00023163"/>
    </source>
</evidence>
<dbReference type="InterPro" id="IPR046348">
    <property type="entry name" value="SIS_dom_sf"/>
</dbReference>
<feature type="domain" description="HTH rpiR-type" evidence="5">
    <location>
        <begin position="12"/>
        <end position="88"/>
    </location>
</feature>
<dbReference type="AlphaFoldDB" id="A0A7C9NX18"/>
<evidence type="ECO:0000256" key="2">
    <source>
        <dbReference type="ARBA" id="ARBA00023125"/>
    </source>
</evidence>
<dbReference type="SUPFAM" id="SSF46689">
    <property type="entry name" value="Homeodomain-like"/>
    <property type="match status" value="1"/>
</dbReference>
<evidence type="ECO:0000313" key="7">
    <source>
        <dbReference type="EMBL" id="MYZ52824.1"/>
    </source>
</evidence>
<accession>A0A7C9NX18</accession>
<dbReference type="Pfam" id="PF01418">
    <property type="entry name" value="HTH_6"/>
    <property type="match status" value="1"/>
</dbReference>
<dbReference type="EMBL" id="VYSB01000012">
    <property type="protein sequence ID" value="MYZ52824.1"/>
    <property type="molecule type" value="Genomic_DNA"/>
</dbReference>
<evidence type="ECO:0000256" key="3">
    <source>
        <dbReference type="ARBA" id="ARBA00023152"/>
    </source>
</evidence>
<organism evidence="7 8">
    <name type="scientific">Malikia spinosa</name>
    <dbReference type="NCBI Taxonomy" id="86180"/>
    <lineage>
        <taxon>Bacteria</taxon>
        <taxon>Pseudomonadati</taxon>
        <taxon>Pseudomonadota</taxon>
        <taxon>Betaproteobacteria</taxon>
        <taxon>Burkholderiales</taxon>
        <taxon>Comamonadaceae</taxon>
        <taxon>Malikia</taxon>
    </lineage>
</organism>
<dbReference type="Gene3D" id="3.40.50.10490">
    <property type="entry name" value="Glucose-6-phosphate isomerase like protein, domain 1"/>
    <property type="match status" value="1"/>
</dbReference>
<dbReference type="Gene3D" id="1.10.10.10">
    <property type="entry name" value="Winged helix-like DNA-binding domain superfamily/Winged helix DNA-binding domain"/>
    <property type="match status" value="1"/>
</dbReference>
<dbReference type="GO" id="GO:0003700">
    <property type="term" value="F:DNA-binding transcription factor activity"/>
    <property type="evidence" value="ECO:0007669"/>
    <property type="project" value="InterPro"/>
</dbReference>
<dbReference type="RefSeq" id="WP_161125567.1">
    <property type="nucleotide sequence ID" value="NZ_VYSB01000012.1"/>
</dbReference>
<evidence type="ECO:0000259" key="5">
    <source>
        <dbReference type="PROSITE" id="PS51071"/>
    </source>
</evidence>
<keyword evidence="3" id="KW-0324">Glycolysis</keyword>
<dbReference type="InterPro" id="IPR000281">
    <property type="entry name" value="HTH_RpiR"/>
</dbReference>
<name>A0A7C9NX18_9BURK</name>
<dbReference type="InterPro" id="IPR047640">
    <property type="entry name" value="RpiR-like"/>
</dbReference>
<evidence type="ECO:0000259" key="6">
    <source>
        <dbReference type="PROSITE" id="PS51464"/>
    </source>
</evidence>
<dbReference type="InterPro" id="IPR035472">
    <property type="entry name" value="RpiR-like_SIS"/>
</dbReference>
<dbReference type="InterPro" id="IPR036388">
    <property type="entry name" value="WH-like_DNA-bd_sf"/>
</dbReference>
<dbReference type="PROSITE" id="PS51071">
    <property type="entry name" value="HTH_RPIR"/>
    <property type="match status" value="1"/>
</dbReference>
<reference evidence="7 8" key="1">
    <citation type="submission" date="2019-09" db="EMBL/GenBank/DDBJ databases">
        <title>Identification of Malikia spinosa a prominent benzene-, toluene-, and ethylbenzene-degrading bacterium: enrichment, isolation and whole genome sequencing.</title>
        <authorList>
            <person name="Tancsics A."/>
            <person name="Revesz F."/>
            <person name="Kriszt B."/>
        </authorList>
    </citation>
    <scope>NUCLEOTIDE SEQUENCE [LARGE SCALE GENOMIC DNA]</scope>
    <source>
        <strain evidence="7 8">AB6</strain>
    </source>
</reference>
<dbReference type="GO" id="GO:0097367">
    <property type="term" value="F:carbohydrate derivative binding"/>
    <property type="evidence" value="ECO:0007669"/>
    <property type="project" value="InterPro"/>
</dbReference>
<comment type="caution">
    <text evidence="7">The sequence shown here is derived from an EMBL/GenBank/DDBJ whole genome shotgun (WGS) entry which is preliminary data.</text>
</comment>
<feature type="domain" description="SIS" evidence="6">
    <location>
        <begin position="142"/>
        <end position="279"/>
    </location>
</feature>
<dbReference type="PANTHER" id="PTHR30514:SF20">
    <property type="entry name" value="TRANSCRIPTIONAL REGULATOR"/>
    <property type="match status" value="1"/>
</dbReference>
<dbReference type="PROSITE" id="PS51464">
    <property type="entry name" value="SIS"/>
    <property type="match status" value="1"/>
</dbReference>
<dbReference type="GO" id="GO:0006096">
    <property type="term" value="P:glycolytic process"/>
    <property type="evidence" value="ECO:0007669"/>
    <property type="project" value="UniProtKB-KW"/>
</dbReference>
<dbReference type="InterPro" id="IPR009057">
    <property type="entry name" value="Homeodomain-like_sf"/>
</dbReference>
<dbReference type="GO" id="GO:0003677">
    <property type="term" value="F:DNA binding"/>
    <property type="evidence" value="ECO:0007669"/>
    <property type="project" value="UniProtKB-KW"/>
</dbReference>
<dbReference type="Proteomes" id="UP000481947">
    <property type="component" value="Unassembled WGS sequence"/>
</dbReference>
<dbReference type="SUPFAM" id="SSF53697">
    <property type="entry name" value="SIS domain"/>
    <property type="match status" value="1"/>
</dbReference>